<evidence type="ECO:0000313" key="3">
    <source>
        <dbReference type="Proteomes" id="UP001148838"/>
    </source>
</evidence>
<organism evidence="2 3">
    <name type="scientific">Periplaneta americana</name>
    <name type="common">American cockroach</name>
    <name type="synonym">Blatta americana</name>
    <dbReference type="NCBI Taxonomy" id="6978"/>
    <lineage>
        <taxon>Eukaryota</taxon>
        <taxon>Metazoa</taxon>
        <taxon>Ecdysozoa</taxon>
        <taxon>Arthropoda</taxon>
        <taxon>Hexapoda</taxon>
        <taxon>Insecta</taxon>
        <taxon>Pterygota</taxon>
        <taxon>Neoptera</taxon>
        <taxon>Polyneoptera</taxon>
        <taxon>Dictyoptera</taxon>
        <taxon>Blattodea</taxon>
        <taxon>Blattoidea</taxon>
        <taxon>Blattidae</taxon>
        <taxon>Blattinae</taxon>
        <taxon>Periplaneta</taxon>
    </lineage>
</organism>
<feature type="compositionally biased region" description="Polar residues" evidence="1">
    <location>
        <begin position="209"/>
        <end position="222"/>
    </location>
</feature>
<accession>A0ABQ8SV17</accession>
<feature type="region of interest" description="Disordered" evidence="1">
    <location>
        <begin position="88"/>
        <end position="108"/>
    </location>
</feature>
<name>A0ABQ8SV17_PERAM</name>
<feature type="compositionally biased region" description="Basic and acidic residues" evidence="1">
    <location>
        <begin position="226"/>
        <end position="239"/>
    </location>
</feature>
<evidence type="ECO:0000256" key="1">
    <source>
        <dbReference type="SAM" id="MobiDB-lite"/>
    </source>
</evidence>
<dbReference type="EMBL" id="JAJSOF020000021">
    <property type="protein sequence ID" value="KAJ4437689.1"/>
    <property type="molecule type" value="Genomic_DNA"/>
</dbReference>
<dbReference type="Proteomes" id="UP001148838">
    <property type="component" value="Unassembled WGS sequence"/>
</dbReference>
<evidence type="ECO:0000313" key="2">
    <source>
        <dbReference type="EMBL" id="KAJ4437689.1"/>
    </source>
</evidence>
<keyword evidence="3" id="KW-1185">Reference proteome</keyword>
<sequence length="268" mass="29800">MTFLKWRSVIKAIGVFQCCPTTAGPYEEIAGNREGNIFRLYLGRSMLAELPDVLGRVREVEVAKRTPAACGLSERTVYRILNEKREADESGRKVSTPGKKRPKRTPTKTNIHSFTAAAIKRQIYSLYKTDFSPSVEDIRDALDKSGLFYGSKWSVRDGMIDKAVDRFVISLDSDSDDDDGDDNVEVEESATAHTNNFMESVCLLPPSLPQMSGQPGQPLSGQTDEDGQRRGDGKTDKQVCRWTDGSSDVQADRCVAGCMDEQRDSWVD</sequence>
<reference evidence="2 3" key="1">
    <citation type="journal article" date="2022" name="Allergy">
        <title>Genome assembly and annotation of Periplaneta americana reveal a comprehensive cockroach allergen profile.</title>
        <authorList>
            <person name="Wang L."/>
            <person name="Xiong Q."/>
            <person name="Saelim N."/>
            <person name="Wang L."/>
            <person name="Nong W."/>
            <person name="Wan A.T."/>
            <person name="Shi M."/>
            <person name="Liu X."/>
            <person name="Cao Q."/>
            <person name="Hui J.H.L."/>
            <person name="Sookrung N."/>
            <person name="Leung T.F."/>
            <person name="Tungtrongchitr A."/>
            <person name="Tsui S.K.W."/>
        </authorList>
    </citation>
    <scope>NUCLEOTIDE SEQUENCE [LARGE SCALE GENOMIC DNA]</scope>
    <source>
        <strain evidence="2">PWHHKU_190912</strain>
    </source>
</reference>
<feature type="region of interest" description="Disordered" evidence="1">
    <location>
        <begin position="203"/>
        <end position="243"/>
    </location>
</feature>
<gene>
    <name evidence="2" type="ORF">ANN_17834</name>
</gene>
<protein>
    <submittedName>
        <fullName evidence="2">Uncharacterized protein</fullName>
    </submittedName>
</protein>
<comment type="caution">
    <text evidence="2">The sequence shown here is derived from an EMBL/GenBank/DDBJ whole genome shotgun (WGS) entry which is preliminary data.</text>
</comment>
<proteinExistence type="predicted"/>